<sequence length="123" mass="14351">MKRRNVAPFACHGDRGASRWSVLGRFIKPAAALNRFVKTHCLFKRRFCRYQLRRHRMGLSRALRELHVTLLISSYWGRPVPSPPNPGDRDPGNRHGTIREDDELVVEEEEEVDEEDEEEVEAK</sequence>
<protein>
    <submittedName>
        <fullName evidence="1">Uncharacterized protein</fullName>
    </submittedName>
</protein>
<dbReference type="Proteomes" id="UP001157502">
    <property type="component" value="Chromosome 21"/>
</dbReference>
<evidence type="ECO:0000313" key="2">
    <source>
        <dbReference type="Proteomes" id="UP001157502"/>
    </source>
</evidence>
<proteinExistence type="predicted"/>
<name>A0ACC2FV63_DALPE</name>
<dbReference type="EMBL" id="CM055748">
    <property type="protein sequence ID" value="KAJ7995245.1"/>
    <property type="molecule type" value="Genomic_DNA"/>
</dbReference>
<evidence type="ECO:0000313" key="1">
    <source>
        <dbReference type="EMBL" id="KAJ7995245.1"/>
    </source>
</evidence>
<reference evidence="1" key="1">
    <citation type="submission" date="2021-05" db="EMBL/GenBank/DDBJ databases">
        <authorList>
            <person name="Pan Q."/>
            <person name="Jouanno E."/>
            <person name="Zahm M."/>
            <person name="Klopp C."/>
            <person name="Cabau C."/>
            <person name="Louis A."/>
            <person name="Berthelot C."/>
            <person name="Parey E."/>
            <person name="Roest Crollius H."/>
            <person name="Montfort J."/>
            <person name="Robinson-Rechavi M."/>
            <person name="Bouchez O."/>
            <person name="Lampietro C."/>
            <person name="Lopez Roques C."/>
            <person name="Donnadieu C."/>
            <person name="Postlethwait J."/>
            <person name="Bobe J."/>
            <person name="Dillon D."/>
            <person name="Chandos A."/>
            <person name="von Hippel F."/>
            <person name="Guiguen Y."/>
        </authorList>
    </citation>
    <scope>NUCLEOTIDE SEQUENCE</scope>
    <source>
        <strain evidence="1">YG-Jan2019</strain>
    </source>
</reference>
<keyword evidence="2" id="KW-1185">Reference proteome</keyword>
<comment type="caution">
    <text evidence="1">The sequence shown here is derived from an EMBL/GenBank/DDBJ whole genome shotgun (WGS) entry which is preliminary data.</text>
</comment>
<gene>
    <name evidence="1" type="ORF">DPEC_G00242540</name>
</gene>
<accession>A0ACC2FV63</accession>
<organism evidence="1 2">
    <name type="scientific">Dallia pectoralis</name>
    <name type="common">Alaska blackfish</name>
    <dbReference type="NCBI Taxonomy" id="75939"/>
    <lineage>
        <taxon>Eukaryota</taxon>
        <taxon>Metazoa</taxon>
        <taxon>Chordata</taxon>
        <taxon>Craniata</taxon>
        <taxon>Vertebrata</taxon>
        <taxon>Euteleostomi</taxon>
        <taxon>Actinopterygii</taxon>
        <taxon>Neopterygii</taxon>
        <taxon>Teleostei</taxon>
        <taxon>Protacanthopterygii</taxon>
        <taxon>Esociformes</taxon>
        <taxon>Umbridae</taxon>
        <taxon>Dallia</taxon>
    </lineage>
</organism>